<name>A0A2H9MMP2_HUBC1</name>
<protein>
    <recommendedName>
        <fullName evidence="1">Right handed beta helix domain-containing protein</fullName>
    </recommendedName>
</protein>
<organism evidence="2 3">
    <name type="scientific">Huberarchaeum crystalense</name>
    <dbReference type="NCBI Taxonomy" id="2014257"/>
    <lineage>
        <taxon>Archaea</taxon>
        <taxon>Candidatus Huberarchaeota</taxon>
        <taxon>Candidatus Huberarchaeia</taxon>
        <taxon>Candidatus Huberarchaeales</taxon>
        <taxon>Candidatus Huberarchaeaceae</taxon>
        <taxon>Candidatus Huberarchaeum</taxon>
    </lineage>
</organism>
<dbReference type="Pfam" id="PF13229">
    <property type="entry name" value="Beta_helix"/>
    <property type="match status" value="1"/>
</dbReference>
<reference evidence="3" key="1">
    <citation type="submission" date="2017-09" db="EMBL/GenBank/DDBJ databases">
        <title>Depth-based differentiation of microbial function through sediment-hosted aquifers and enrichment of novel symbionts in the deep terrestrial subsurface.</title>
        <authorList>
            <person name="Probst A.J."/>
            <person name="Ladd B."/>
            <person name="Jarett J.K."/>
            <person name="Geller-Mcgrath D.E."/>
            <person name="Sieber C.M.K."/>
            <person name="Emerson J.B."/>
            <person name="Anantharaman K."/>
            <person name="Thomas B.C."/>
            <person name="Malmstrom R."/>
            <person name="Stieglmeier M."/>
            <person name="Klingl A."/>
            <person name="Woyke T."/>
            <person name="Ryan C.M."/>
            <person name="Banfield J.F."/>
        </authorList>
    </citation>
    <scope>NUCLEOTIDE SEQUENCE [LARGE SCALE GENOMIC DNA]</scope>
</reference>
<evidence type="ECO:0000313" key="3">
    <source>
        <dbReference type="Proteomes" id="UP000228989"/>
    </source>
</evidence>
<gene>
    <name evidence="2" type="ORF">COW47_00710</name>
</gene>
<feature type="domain" description="Right handed beta helix" evidence="1">
    <location>
        <begin position="5"/>
        <end position="75"/>
    </location>
</feature>
<accession>A0A2H9MMP2</accession>
<dbReference type="InterPro" id="IPR039448">
    <property type="entry name" value="Beta_helix"/>
</dbReference>
<dbReference type="SUPFAM" id="SSF51126">
    <property type="entry name" value="Pectin lyase-like"/>
    <property type="match status" value="1"/>
</dbReference>
<dbReference type="Proteomes" id="UP000228989">
    <property type="component" value="Unassembled WGS sequence"/>
</dbReference>
<dbReference type="InterPro" id="IPR012334">
    <property type="entry name" value="Pectin_lyas_fold"/>
</dbReference>
<sequence length="143" mass="16196">MLNSSYIFLYNSHYCVIKNNTIYGYIDVYESSNNKIKYNYILNSDGEGITIKQGSSKNFISDNKIHNHSGYGVHIGLEPEWRGGGYSSTENILFNNEITMNQVGILVRPDANNTVIDSNKICWNLEGDIIVKSNYSIVNLKDN</sequence>
<dbReference type="AlphaFoldDB" id="A0A2H9MMP2"/>
<dbReference type="Gene3D" id="2.160.20.10">
    <property type="entry name" value="Single-stranded right-handed beta-helix, Pectin lyase-like"/>
    <property type="match status" value="1"/>
</dbReference>
<comment type="caution">
    <text evidence="2">The sequence shown here is derived from an EMBL/GenBank/DDBJ whole genome shotgun (WGS) entry which is preliminary data.</text>
</comment>
<dbReference type="InterPro" id="IPR011050">
    <property type="entry name" value="Pectin_lyase_fold/virulence"/>
</dbReference>
<dbReference type="SMART" id="SM00710">
    <property type="entry name" value="PbH1"/>
    <property type="match status" value="3"/>
</dbReference>
<evidence type="ECO:0000313" key="2">
    <source>
        <dbReference type="EMBL" id="PIV89816.1"/>
    </source>
</evidence>
<feature type="non-terminal residue" evidence="2">
    <location>
        <position position="143"/>
    </location>
</feature>
<evidence type="ECO:0000259" key="1">
    <source>
        <dbReference type="Pfam" id="PF13229"/>
    </source>
</evidence>
<dbReference type="EMBL" id="PFFF01000017">
    <property type="protein sequence ID" value="PIV89816.1"/>
    <property type="molecule type" value="Genomic_DNA"/>
</dbReference>
<proteinExistence type="predicted"/>
<dbReference type="InterPro" id="IPR006626">
    <property type="entry name" value="PbH1"/>
</dbReference>